<reference evidence="2 3" key="1">
    <citation type="submission" date="2023-11" db="EMBL/GenBank/DDBJ databases">
        <authorList>
            <person name="Okamura Y."/>
        </authorList>
    </citation>
    <scope>NUCLEOTIDE SEQUENCE [LARGE SCALE GENOMIC DNA]</scope>
</reference>
<feature type="region of interest" description="Disordered" evidence="1">
    <location>
        <begin position="112"/>
        <end position="139"/>
    </location>
</feature>
<keyword evidence="3" id="KW-1185">Reference proteome</keyword>
<organism evidence="2 3">
    <name type="scientific">Leptosia nina</name>
    <dbReference type="NCBI Taxonomy" id="320188"/>
    <lineage>
        <taxon>Eukaryota</taxon>
        <taxon>Metazoa</taxon>
        <taxon>Ecdysozoa</taxon>
        <taxon>Arthropoda</taxon>
        <taxon>Hexapoda</taxon>
        <taxon>Insecta</taxon>
        <taxon>Pterygota</taxon>
        <taxon>Neoptera</taxon>
        <taxon>Endopterygota</taxon>
        <taxon>Lepidoptera</taxon>
        <taxon>Glossata</taxon>
        <taxon>Ditrysia</taxon>
        <taxon>Papilionoidea</taxon>
        <taxon>Pieridae</taxon>
        <taxon>Pierinae</taxon>
        <taxon>Leptosia</taxon>
    </lineage>
</organism>
<feature type="compositionally biased region" description="Basic and acidic residues" evidence="1">
    <location>
        <begin position="1101"/>
        <end position="1116"/>
    </location>
</feature>
<dbReference type="SUPFAM" id="SSF47769">
    <property type="entry name" value="SAM/Pointed domain"/>
    <property type="match status" value="1"/>
</dbReference>
<feature type="region of interest" description="Disordered" evidence="1">
    <location>
        <begin position="1091"/>
        <end position="1123"/>
    </location>
</feature>
<feature type="region of interest" description="Disordered" evidence="1">
    <location>
        <begin position="607"/>
        <end position="628"/>
    </location>
</feature>
<proteinExistence type="predicted"/>
<dbReference type="PANTHER" id="PTHR21359">
    <property type="entry name" value="DUF5577 DOMAIN-CONTAINING PROTEIN"/>
    <property type="match status" value="1"/>
</dbReference>
<protein>
    <recommendedName>
        <fullName evidence="4">SAM domain-containing protein</fullName>
    </recommendedName>
</protein>
<feature type="compositionally biased region" description="Basic and acidic residues" evidence="1">
    <location>
        <begin position="783"/>
        <end position="801"/>
    </location>
</feature>
<dbReference type="Pfam" id="PF18017">
    <property type="entry name" value="SAM_4"/>
    <property type="match status" value="1"/>
</dbReference>
<feature type="compositionally biased region" description="Polar residues" evidence="1">
    <location>
        <begin position="1091"/>
        <end position="1100"/>
    </location>
</feature>
<evidence type="ECO:0000313" key="3">
    <source>
        <dbReference type="Proteomes" id="UP001497472"/>
    </source>
</evidence>
<dbReference type="Proteomes" id="UP001497472">
    <property type="component" value="Unassembled WGS sequence"/>
</dbReference>
<dbReference type="PANTHER" id="PTHR21359:SF1">
    <property type="entry name" value="DUF5577 DOMAIN-CONTAINING PROTEIN"/>
    <property type="match status" value="1"/>
</dbReference>
<dbReference type="InterPro" id="IPR013761">
    <property type="entry name" value="SAM/pointed_sf"/>
</dbReference>
<feature type="compositionally biased region" description="Basic and acidic residues" evidence="1">
    <location>
        <begin position="1163"/>
        <end position="1180"/>
    </location>
</feature>
<dbReference type="InterPro" id="IPR040772">
    <property type="entry name" value="C19orf47_SAM"/>
</dbReference>
<feature type="compositionally biased region" description="Polar residues" evidence="1">
    <location>
        <begin position="115"/>
        <end position="126"/>
    </location>
</feature>
<feature type="region of interest" description="Disordered" evidence="1">
    <location>
        <begin position="840"/>
        <end position="864"/>
    </location>
</feature>
<feature type="region of interest" description="Disordered" evidence="1">
    <location>
        <begin position="772"/>
        <end position="809"/>
    </location>
</feature>
<accession>A0AAV1J4G6</accession>
<name>A0AAV1J4G6_9NEOP</name>
<feature type="region of interest" description="Disordered" evidence="1">
    <location>
        <begin position="888"/>
        <end position="949"/>
    </location>
</feature>
<evidence type="ECO:0000313" key="2">
    <source>
        <dbReference type="EMBL" id="CAK1544382.1"/>
    </source>
</evidence>
<gene>
    <name evidence="2" type="ORF">LNINA_LOCUS4134</name>
</gene>
<evidence type="ECO:0008006" key="4">
    <source>
        <dbReference type="Google" id="ProtNLM"/>
    </source>
</evidence>
<dbReference type="EMBL" id="CAVLEF010000005">
    <property type="protein sequence ID" value="CAK1544382.1"/>
    <property type="molecule type" value="Genomic_DNA"/>
</dbReference>
<sequence>MDSHLTGLWVNFFTAAGIPSEVAATYALSFTENRIQIDMLLDLNKEYLRDMGITRMGDIIAILRHAKQVHENTARDKVLSTTTVTKVPVAAVAGRSTVQTPSTASRILEHYTRNPPRSSSPVTVVQNKRKSDEYMPQETEASVKKARLIRFGATSKVAPALITKEVPTKTVFARLGSSEQNVKETQKETKQVFARLGTKDKLDIAIPIEKDALKYEGILKSPPVVKRSFTVTANTNTRKITVGTMRADEAPLTVKQKLSLPKTKSVKFSNQVEYKEIEIRILLWCVVLAESSVRAVNIATSSSVSDNISAESSSRLYRNVPLGIYASSTPYAAHSFQVPNVLVPKNIPVKEETILVQNTNGYLKDSYGNQYSHTPQALAYRATFPRQFVQLQNLPAHLSQALVSPRSQFQFAAPHFFPSYNVQSFQGVPRATLSQYTVQQQPGYVNAPSVSANVLLSSKIQPQAQQQATANKVTYSKTQAGENYNKLQNDPKFLRLQEALQTDNHNNESPHAIQQKVQNNKLPQLKQGAKQTTITTLSNGQKIAVNIVTKPPVPLLDLSLLEPLTFANPLVPQVQHYLPRINEATYHKLPNMDEVKHHHMEFVVENTKSYDSEEAPKKNQRKNQEKVTQDIEIDSGDEINDTPVVTENIDLNGNPELSYEINLPNYKETYTEQKVNYNKETKDDPQTYNYDTKVESKPIHYSYEKNTQKMPVVVSYEHHVEKAPIQYNYEEHTSKEPIHYTYVKTSKEPALRVYKDNQNPIHLVHTINEENKKGLKSHHHVRGNTERNVEDVPKTNQEARSHPKKKHNGNHVAQHVEFPTHTQNTELGDRETQKYYPNDQQDAKLDNHSPHTQVQVHKTKHPSQHEQVYYKIQTPENDDDVPQFREHDEIRVDPNQHIQPTRRPPPRTQAEPDTYDHPKVHYTSEVVNKGQPKQENFDDPDDDDKNNEENFEKSYKDAAFGFAAYDTPREDFEKNIYNPATYGTPRYYSEYNIEKTPFQQYEAEGDNFPKFARSNYKDEKDKLQENYYLDYAVSRPTSLRDSFRSKENYYKMFQNNRPEKYYRNVDENKIQQSKSTSAPIYDFYSTEQQKQLISKQNSEPHTYEYDYSKDKPRDPSAHASQPFQRYKSKTHFVEPQFQYGFEPISIPQLLDSELAAMSSNHNPKTEKQGTRKKMYKENLYIKKTSTKGGSRVSR</sequence>
<dbReference type="Gene3D" id="1.10.150.50">
    <property type="entry name" value="Transcription Factor, Ets-1"/>
    <property type="match status" value="1"/>
</dbReference>
<dbReference type="CDD" id="cd09531">
    <property type="entry name" value="SAM_CS047"/>
    <property type="match status" value="1"/>
</dbReference>
<comment type="caution">
    <text evidence="2">The sequence shown here is derived from an EMBL/GenBank/DDBJ whole genome shotgun (WGS) entry which is preliminary data.</text>
</comment>
<evidence type="ECO:0000256" key="1">
    <source>
        <dbReference type="SAM" id="MobiDB-lite"/>
    </source>
</evidence>
<dbReference type="AlphaFoldDB" id="A0AAV1J4G6"/>
<dbReference type="GO" id="GO:0005634">
    <property type="term" value="C:nucleus"/>
    <property type="evidence" value="ECO:0007669"/>
    <property type="project" value="TreeGrafter"/>
</dbReference>
<dbReference type="InterPro" id="IPR039161">
    <property type="entry name" value="C19orf47-like"/>
</dbReference>
<feature type="compositionally biased region" description="Acidic residues" evidence="1">
    <location>
        <begin position="937"/>
        <end position="946"/>
    </location>
</feature>
<feature type="region of interest" description="Disordered" evidence="1">
    <location>
        <begin position="1155"/>
        <end position="1194"/>
    </location>
</feature>